<gene>
    <name evidence="1" type="ORF">GCM10023333_30220</name>
</gene>
<organism evidence="1 2">
    <name type="scientific">Ferrimonas pelagia</name>
    <dbReference type="NCBI Taxonomy" id="1177826"/>
    <lineage>
        <taxon>Bacteria</taxon>
        <taxon>Pseudomonadati</taxon>
        <taxon>Pseudomonadota</taxon>
        <taxon>Gammaproteobacteria</taxon>
        <taxon>Alteromonadales</taxon>
        <taxon>Ferrimonadaceae</taxon>
        <taxon>Ferrimonas</taxon>
    </lineage>
</organism>
<protein>
    <submittedName>
        <fullName evidence="1">Uncharacterized protein</fullName>
    </submittedName>
</protein>
<evidence type="ECO:0000313" key="2">
    <source>
        <dbReference type="Proteomes" id="UP001499988"/>
    </source>
</evidence>
<sequence>MSVIAVENVFTVEQKPHHKPRHLKKFAIGPFAQTCVEFRFEGDIEKFDGVDDALTELQNEHGWDLFIAYFNNRYHVAVNFFTEQEAQDKVIELVQGVVTTALGAQPDFTVLAGDANYGDWDSSYAE</sequence>
<name>A0ABP9F897_9GAMM</name>
<evidence type="ECO:0000313" key="1">
    <source>
        <dbReference type="EMBL" id="GAA4894978.1"/>
    </source>
</evidence>
<dbReference type="Proteomes" id="UP001499988">
    <property type="component" value="Unassembled WGS sequence"/>
</dbReference>
<proteinExistence type="predicted"/>
<accession>A0ABP9F897</accession>
<keyword evidence="2" id="KW-1185">Reference proteome</keyword>
<dbReference type="RefSeq" id="WP_345336279.1">
    <property type="nucleotide sequence ID" value="NZ_BAABJZ010000094.1"/>
</dbReference>
<comment type="caution">
    <text evidence="1">The sequence shown here is derived from an EMBL/GenBank/DDBJ whole genome shotgun (WGS) entry which is preliminary data.</text>
</comment>
<dbReference type="EMBL" id="BAABJZ010000094">
    <property type="protein sequence ID" value="GAA4894978.1"/>
    <property type="molecule type" value="Genomic_DNA"/>
</dbReference>
<reference evidence="2" key="1">
    <citation type="journal article" date="2019" name="Int. J. Syst. Evol. Microbiol.">
        <title>The Global Catalogue of Microorganisms (GCM) 10K type strain sequencing project: providing services to taxonomists for standard genome sequencing and annotation.</title>
        <authorList>
            <consortium name="The Broad Institute Genomics Platform"/>
            <consortium name="The Broad Institute Genome Sequencing Center for Infectious Disease"/>
            <person name="Wu L."/>
            <person name="Ma J."/>
        </authorList>
    </citation>
    <scope>NUCLEOTIDE SEQUENCE [LARGE SCALE GENOMIC DNA]</scope>
    <source>
        <strain evidence="2">JCM 18401</strain>
    </source>
</reference>